<dbReference type="Proteomes" id="UP000265520">
    <property type="component" value="Unassembled WGS sequence"/>
</dbReference>
<keyword evidence="2" id="KW-1185">Reference proteome</keyword>
<proteinExistence type="predicted"/>
<evidence type="ECO:0000313" key="2">
    <source>
        <dbReference type="Proteomes" id="UP000265520"/>
    </source>
</evidence>
<accession>A0A392UGD9</accession>
<sequence length="40" mass="4373">YPVSKSSQSGVPSWKALKAEYPGFGTFKVKWKASVEQVLG</sequence>
<dbReference type="AlphaFoldDB" id="A0A392UGD9"/>
<protein>
    <submittedName>
        <fullName evidence="1">Uncharacterized protein</fullName>
    </submittedName>
</protein>
<reference evidence="1 2" key="1">
    <citation type="journal article" date="2018" name="Front. Plant Sci.">
        <title>Red Clover (Trifolium pratense) and Zigzag Clover (T. medium) - A Picture of Genomic Similarities and Differences.</title>
        <authorList>
            <person name="Dluhosova J."/>
            <person name="Istvanek J."/>
            <person name="Nedelnik J."/>
            <person name="Repkova J."/>
        </authorList>
    </citation>
    <scope>NUCLEOTIDE SEQUENCE [LARGE SCALE GENOMIC DNA]</scope>
    <source>
        <strain evidence="2">cv. 10/8</strain>
        <tissue evidence="1">Leaf</tissue>
    </source>
</reference>
<name>A0A392UGD9_9FABA</name>
<dbReference type="EMBL" id="LXQA010809693">
    <property type="protein sequence ID" value="MCI72058.1"/>
    <property type="molecule type" value="Genomic_DNA"/>
</dbReference>
<organism evidence="1 2">
    <name type="scientific">Trifolium medium</name>
    <dbReference type="NCBI Taxonomy" id="97028"/>
    <lineage>
        <taxon>Eukaryota</taxon>
        <taxon>Viridiplantae</taxon>
        <taxon>Streptophyta</taxon>
        <taxon>Embryophyta</taxon>
        <taxon>Tracheophyta</taxon>
        <taxon>Spermatophyta</taxon>
        <taxon>Magnoliopsida</taxon>
        <taxon>eudicotyledons</taxon>
        <taxon>Gunneridae</taxon>
        <taxon>Pentapetalae</taxon>
        <taxon>rosids</taxon>
        <taxon>fabids</taxon>
        <taxon>Fabales</taxon>
        <taxon>Fabaceae</taxon>
        <taxon>Papilionoideae</taxon>
        <taxon>50 kb inversion clade</taxon>
        <taxon>NPAAA clade</taxon>
        <taxon>Hologalegina</taxon>
        <taxon>IRL clade</taxon>
        <taxon>Trifolieae</taxon>
        <taxon>Trifolium</taxon>
    </lineage>
</organism>
<feature type="non-terminal residue" evidence="1">
    <location>
        <position position="1"/>
    </location>
</feature>
<evidence type="ECO:0000313" key="1">
    <source>
        <dbReference type="EMBL" id="MCI72058.1"/>
    </source>
</evidence>
<comment type="caution">
    <text evidence="1">The sequence shown here is derived from an EMBL/GenBank/DDBJ whole genome shotgun (WGS) entry which is preliminary data.</text>
</comment>